<reference evidence="6" key="1">
    <citation type="journal article" date="2023" name="PhytoFront">
        <title>Draft Genome Resources of Seven Strains of Tilletia horrida, Causal Agent of Kernel Smut of Rice.</title>
        <authorList>
            <person name="Khanal S."/>
            <person name="Antony Babu S."/>
            <person name="Zhou X.G."/>
        </authorList>
    </citation>
    <scope>NUCLEOTIDE SEQUENCE</scope>
    <source>
        <strain evidence="6">TX3</strain>
    </source>
</reference>
<proteinExistence type="inferred from homology"/>
<dbReference type="AlphaFoldDB" id="A0AAN6GGQ7"/>
<keyword evidence="7" id="KW-1185">Reference proteome</keyword>
<evidence type="ECO:0000313" key="7">
    <source>
        <dbReference type="Proteomes" id="UP001176521"/>
    </source>
</evidence>
<dbReference type="Proteomes" id="UP001176521">
    <property type="component" value="Unassembled WGS sequence"/>
</dbReference>
<sequence>MAATSSTSTSTLTPTPLTGACFCKALRFRLAPATEADCTLSAFCHCSKCQLLNGAPFVWTTHWVERAVRWLGPASGPSPLTGNKEGDQPLLLPNKPDLPASMATFNTMPGRKWKIRCATCGTPMGSWNEAKREWTLWPTTLDRPSGNGQAGEVGSVRDITAWFRPTHHMFYGGWRAVDVLDGLPRYIGYEANSERVQ</sequence>
<gene>
    <name evidence="6" type="ORF">OC842_000797</name>
</gene>
<evidence type="ECO:0000256" key="4">
    <source>
        <dbReference type="ARBA" id="ARBA00023239"/>
    </source>
</evidence>
<dbReference type="GO" id="GO:0046872">
    <property type="term" value="F:metal ion binding"/>
    <property type="evidence" value="ECO:0007669"/>
    <property type="project" value="UniProtKB-KW"/>
</dbReference>
<keyword evidence="3" id="KW-0862">Zinc</keyword>
<dbReference type="PANTHER" id="PTHR33337">
    <property type="entry name" value="GFA DOMAIN-CONTAINING PROTEIN"/>
    <property type="match status" value="1"/>
</dbReference>
<dbReference type="EMBL" id="JAPDMQ010000025">
    <property type="protein sequence ID" value="KAK0539757.1"/>
    <property type="molecule type" value="Genomic_DNA"/>
</dbReference>
<comment type="caution">
    <text evidence="6">The sequence shown here is derived from an EMBL/GenBank/DDBJ whole genome shotgun (WGS) entry which is preliminary data.</text>
</comment>
<keyword evidence="2" id="KW-0479">Metal-binding</keyword>
<dbReference type="PANTHER" id="PTHR33337:SF40">
    <property type="entry name" value="CENP-V_GFA DOMAIN-CONTAINING PROTEIN-RELATED"/>
    <property type="match status" value="1"/>
</dbReference>
<comment type="similarity">
    <text evidence="1">Belongs to the Gfa family.</text>
</comment>
<organism evidence="6 7">
    <name type="scientific">Tilletia horrida</name>
    <dbReference type="NCBI Taxonomy" id="155126"/>
    <lineage>
        <taxon>Eukaryota</taxon>
        <taxon>Fungi</taxon>
        <taxon>Dikarya</taxon>
        <taxon>Basidiomycota</taxon>
        <taxon>Ustilaginomycotina</taxon>
        <taxon>Exobasidiomycetes</taxon>
        <taxon>Tilletiales</taxon>
        <taxon>Tilletiaceae</taxon>
        <taxon>Tilletia</taxon>
    </lineage>
</organism>
<accession>A0AAN6GGQ7</accession>
<dbReference type="InterPro" id="IPR006913">
    <property type="entry name" value="CENP-V/GFA"/>
</dbReference>
<evidence type="ECO:0000256" key="3">
    <source>
        <dbReference type="ARBA" id="ARBA00022833"/>
    </source>
</evidence>
<dbReference type="Gene3D" id="3.90.1590.10">
    <property type="entry name" value="glutathione-dependent formaldehyde- activating enzyme (gfa)"/>
    <property type="match status" value="1"/>
</dbReference>
<protein>
    <recommendedName>
        <fullName evidence="5">CENP-V/GFA domain-containing protein</fullName>
    </recommendedName>
</protein>
<dbReference type="GO" id="GO:0016846">
    <property type="term" value="F:carbon-sulfur lyase activity"/>
    <property type="evidence" value="ECO:0007669"/>
    <property type="project" value="InterPro"/>
</dbReference>
<evidence type="ECO:0000256" key="2">
    <source>
        <dbReference type="ARBA" id="ARBA00022723"/>
    </source>
</evidence>
<feature type="domain" description="CENP-V/GFA" evidence="5">
    <location>
        <begin position="17"/>
        <end position="72"/>
    </location>
</feature>
<evidence type="ECO:0000313" key="6">
    <source>
        <dbReference type="EMBL" id="KAK0539757.1"/>
    </source>
</evidence>
<evidence type="ECO:0000256" key="1">
    <source>
        <dbReference type="ARBA" id="ARBA00005495"/>
    </source>
</evidence>
<name>A0AAN6GGQ7_9BASI</name>
<dbReference type="InterPro" id="IPR011057">
    <property type="entry name" value="Mss4-like_sf"/>
</dbReference>
<evidence type="ECO:0000259" key="5">
    <source>
        <dbReference type="Pfam" id="PF04828"/>
    </source>
</evidence>
<keyword evidence="4" id="KW-0456">Lyase</keyword>
<dbReference type="SUPFAM" id="SSF51316">
    <property type="entry name" value="Mss4-like"/>
    <property type="match status" value="1"/>
</dbReference>
<dbReference type="Pfam" id="PF04828">
    <property type="entry name" value="GFA"/>
    <property type="match status" value="1"/>
</dbReference>